<dbReference type="RefSeq" id="WP_123670089.1">
    <property type="nucleotide sequence ID" value="NZ_RJKE01000001.1"/>
</dbReference>
<dbReference type="Proteomes" id="UP000272400">
    <property type="component" value="Unassembled WGS sequence"/>
</dbReference>
<gene>
    <name evidence="2" type="ORF">EDD29_8988</name>
</gene>
<dbReference type="EMBL" id="RJKE01000001">
    <property type="protein sequence ID" value="ROO91236.1"/>
    <property type="molecule type" value="Genomic_DNA"/>
</dbReference>
<dbReference type="SMART" id="SM00960">
    <property type="entry name" value="Robl_LC7"/>
    <property type="match status" value="1"/>
</dbReference>
<accession>A0A3N1DCN9</accession>
<evidence type="ECO:0000313" key="3">
    <source>
        <dbReference type="Proteomes" id="UP000272400"/>
    </source>
</evidence>
<keyword evidence="3" id="KW-1185">Reference proteome</keyword>
<dbReference type="PANTHER" id="PTHR36222">
    <property type="entry name" value="SERINE PROTEASE INHIBITOR RV3364C"/>
    <property type="match status" value="1"/>
</dbReference>
<name>A0A3N1DCN9_9ACTN</name>
<proteinExistence type="predicted"/>
<dbReference type="Pfam" id="PF03259">
    <property type="entry name" value="Robl_LC7"/>
    <property type="match status" value="1"/>
</dbReference>
<feature type="domain" description="Roadblock/LAMTOR2" evidence="1">
    <location>
        <begin position="11"/>
        <end position="101"/>
    </location>
</feature>
<sequence length="141" mass="15236">MTHPESTAKLNWLLDDLVERVEQVHQAVLLSRDGLMMGASRGVSRADAEFLSALSAGFNSLANGARDHFKARQVRQAVIEIDDKLFFVVPAGSGSCLAVLAGAGQNAGLVAYEMAMLIKRVRQHLAAAPRVQEHRPAAGYR</sequence>
<evidence type="ECO:0000313" key="2">
    <source>
        <dbReference type="EMBL" id="ROO91236.1"/>
    </source>
</evidence>
<dbReference type="InterPro" id="IPR053141">
    <property type="entry name" value="Mycobact_SerProt_Inhib_Rv3364c"/>
</dbReference>
<dbReference type="OrthoDB" id="5187023at2"/>
<evidence type="ECO:0000259" key="1">
    <source>
        <dbReference type="SMART" id="SM00960"/>
    </source>
</evidence>
<dbReference type="SUPFAM" id="SSF103196">
    <property type="entry name" value="Roadblock/LC7 domain"/>
    <property type="match status" value="1"/>
</dbReference>
<dbReference type="InterPro" id="IPR004942">
    <property type="entry name" value="Roadblock/LAMTOR2_dom"/>
</dbReference>
<comment type="caution">
    <text evidence="2">The sequence shown here is derived from an EMBL/GenBank/DDBJ whole genome shotgun (WGS) entry which is preliminary data.</text>
</comment>
<dbReference type="AlphaFoldDB" id="A0A3N1DCN9"/>
<dbReference type="Gene3D" id="3.30.450.30">
    <property type="entry name" value="Dynein light chain 2a, cytoplasmic"/>
    <property type="match status" value="1"/>
</dbReference>
<reference evidence="2 3" key="1">
    <citation type="submission" date="2018-11" db="EMBL/GenBank/DDBJ databases">
        <title>Sequencing the genomes of 1000 actinobacteria strains.</title>
        <authorList>
            <person name="Klenk H.-P."/>
        </authorList>
    </citation>
    <scope>NUCLEOTIDE SEQUENCE [LARGE SCALE GENOMIC DNA]</scope>
    <source>
        <strain evidence="2 3">DSM 44254</strain>
    </source>
</reference>
<protein>
    <recommendedName>
        <fullName evidence="1">Roadblock/LAMTOR2 domain-containing protein</fullName>
    </recommendedName>
</protein>
<dbReference type="PANTHER" id="PTHR36222:SF1">
    <property type="entry name" value="SERINE PROTEASE INHIBITOR RV3364C"/>
    <property type="match status" value="1"/>
</dbReference>
<organism evidence="2 3">
    <name type="scientific">Actinocorallia herbida</name>
    <dbReference type="NCBI Taxonomy" id="58109"/>
    <lineage>
        <taxon>Bacteria</taxon>
        <taxon>Bacillati</taxon>
        <taxon>Actinomycetota</taxon>
        <taxon>Actinomycetes</taxon>
        <taxon>Streptosporangiales</taxon>
        <taxon>Thermomonosporaceae</taxon>
        <taxon>Actinocorallia</taxon>
    </lineage>
</organism>